<organism evidence="2 3">
    <name type="scientific">Treponema saccharophilum DSM 2985</name>
    <dbReference type="NCBI Taxonomy" id="907348"/>
    <lineage>
        <taxon>Bacteria</taxon>
        <taxon>Pseudomonadati</taxon>
        <taxon>Spirochaetota</taxon>
        <taxon>Spirochaetia</taxon>
        <taxon>Spirochaetales</taxon>
        <taxon>Treponemataceae</taxon>
        <taxon>Treponema</taxon>
    </lineage>
</organism>
<evidence type="ECO:0000256" key="1">
    <source>
        <dbReference type="SAM" id="Phobius"/>
    </source>
</evidence>
<protein>
    <submittedName>
        <fullName evidence="2">Uncharacterized protein</fullName>
    </submittedName>
</protein>
<proteinExistence type="predicted"/>
<dbReference type="OrthoDB" id="361369at2"/>
<dbReference type="PATRIC" id="fig|907348.3.peg.1492"/>
<reference evidence="2 3" key="1">
    <citation type="submission" date="2011-09" db="EMBL/GenBank/DDBJ databases">
        <title>The draft genome of Treponema saccharophilum DSM 2985.</title>
        <authorList>
            <consortium name="US DOE Joint Genome Institute (JGI-PGF)"/>
            <person name="Lucas S."/>
            <person name="Copeland A."/>
            <person name="Lapidus A."/>
            <person name="Glavina del Rio T."/>
            <person name="Dalin E."/>
            <person name="Tice H."/>
            <person name="Bruce D."/>
            <person name="Goodwin L."/>
            <person name="Pitluck S."/>
            <person name="Peters L."/>
            <person name="Kyrpides N."/>
            <person name="Mavromatis K."/>
            <person name="Ivanova N."/>
            <person name="Markowitz V."/>
            <person name="Cheng J.-F."/>
            <person name="Hugenholtz P."/>
            <person name="Woyke T."/>
            <person name="Wu D."/>
            <person name="Gronow S."/>
            <person name="Wellnitz S."/>
            <person name="Brambilla E."/>
            <person name="Klenk H.-P."/>
            <person name="Eisen J.A."/>
        </authorList>
    </citation>
    <scope>NUCLEOTIDE SEQUENCE [LARGE SCALE GENOMIC DNA]</scope>
    <source>
        <strain evidence="2 3">DSM 2985</strain>
    </source>
</reference>
<comment type="caution">
    <text evidence="2">The sequence shown here is derived from an EMBL/GenBank/DDBJ whole genome shotgun (WGS) entry which is preliminary data.</text>
</comment>
<evidence type="ECO:0000313" key="3">
    <source>
        <dbReference type="Proteomes" id="UP000003571"/>
    </source>
</evidence>
<feature type="transmembrane region" description="Helical" evidence="1">
    <location>
        <begin position="89"/>
        <end position="112"/>
    </location>
</feature>
<sequence length="423" mass="47200">MFDLFLGQCLVLLLLFISGVRVFFIKNPKIDAATVVSPFSFIVSLLVIAIWGFSYISLALCCLSFVVFVTNLRAIFRLSAELFVDHYSAVFIVASVIETVLTLVLAAAVLYFRPVRCVPTDFGVDKTVLSVNGNAASGFRVDSGILPETLEDADFSKVAELSDFSRVKEFFLGHSVSGTVTIYSPTEKVEWISSDDSLLNGIDFFIGPHDVVEPFESNDDEPAVEALSAAEAPLLIFVGSALAETFCYEPYFVFLAQKGFTVITADFFAPDMRLFNDRRDSRIFRRFSVVRAMLEGGEEFERIKGEMAAFTQKGYEALSSLVLEKYGNERKVFYITDGLSSEQIFAFSDKFPGSVEGMLQMEFIPEYKNVGLGFIEQTDILLAHRLGIARDGEFFIPRYLSFKTVQQLAGFVAEKKSRRKVSD</sequence>
<dbReference type="AlphaFoldDB" id="H7EKR3"/>
<keyword evidence="1" id="KW-1133">Transmembrane helix</keyword>
<dbReference type="RefSeq" id="WP_002704293.1">
    <property type="nucleotide sequence ID" value="NZ_AGRW01000046.1"/>
</dbReference>
<dbReference type="Proteomes" id="UP000003571">
    <property type="component" value="Unassembled WGS sequence"/>
</dbReference>
<evidence type="ECO:0000313" key="2">
    <source>
        <dbReference type="EMBL" id="EIC01821.1"/>
    </source>
</evidence>
<name>H7EKR3_9SPIR</name>
<gene>
    <name evidence="2" type="ORF">TresaDRAFT_1963</name>
</gene>
<dbReference type="EMBL" id="AGRW01000046">
    <property type="protein sequence ID" value="EIC01821.1"/>
    <property type="molecule type" value="Genomic_DNA"/>
</dbReference>
<keyword evidence="3" id="KW-1185">Reference proteome</keyword>
<keyword evidence="1" id="KW-0472">Membrane</keyword>
<feature type="transmembrane region" description="Helical" evidence="1">
    <location>
        <begin position="35"/>
        <end position="68"/>
    </location>
</feature>
<keyword evidence="1" id="KW-0812">Transmembrane</keyword>
<dbReference type="eggNOG" id="ENOG5031CI8">
    <property type="taxonomic scope" value="Bacteria"/>
</dbReference>
<accession>H7EKR3</accession>